<comment type="caution">
    <text evidence="1">The sequence shown here is derived from an EMBL/GenBank/DDBJ whole genome shotgun (WGS) entry which is preliminary data.</text>
</comment>
<protein>
    <submittedName>
        <fullName evidence="1">Uncharacterized protein</fullName>
    </submittedName>
</protein>
<evidence type="ECO:0000313" key="2">
    <source>
        <dbReference type="Proteomes" id="UP001064048"/>
    </source>
</evidence>
<reference evidence="1 2" key="1">
    <citation type="journal article" date="2022" name="Genome Biol. Evol.">
        <title>The Spruce Budworm Genome: Reconstructing the Evolutionary History of Antifreeze Proteins.</title>
        <authorList>
            <person name="Beliveau C."/>
            <person name="Gagne P."/>
            <person name="Picq S."/>
            <person name="Vernygora O."/>
            <person name="Keeling C.I."/>
            <person name="Pinkney K."/>
            <person name="Doucet D."/>
            <person name="Wen F."/>
            <person name="Johnston J.S."/>
            <person name="Maaroufi H."/>
            <person name="Boyle B."/>
            <person name="Laroche J."/>
            <person name="Dewar K."/>
            <person name="Juretic N."/>
            <person name="Blackburn G."/>
            <person name="Nisole A."/>
            <person name="Brunet B."/>
            <person name="Brandao M."/>
            <person name="Lumley L."/>
            <person name="Duan J."/>
            <person name="Quan G."/>
            <person name="Lucarotti C.J."/>
            <person name="Roe A.D."/>
            <person name="Sperling F.A.H."/>
            <person name="Levesque R.C."/>
            <person name="Cusson M."/>
        </authorList>
    </citation>
    <scope>NUCLEOTIDE SEQUENCE [LARGE SCALE GENOMIC DNA]</scope>
    <source>
        <strain evidence="1">Glfc:IPQL:Cfum</strain>
    </source>
</reference>
<sequence>MALHVPRAPGIPQMMKDGARMFSGLEEAVYRNITACKQFAHSVRSAYGPNGMNKMIINHIDKQFVTSDAGTIIRELDVEHPAAKLMVLGSQMQDAEVGDGTNFVIVLSGALLEAAEELLRLGVTTSEIAEGYENALEKCLEILPELVCHEIKDIKNIDEVVKSIRPAIMSKQYGSEDFIAGLVAKACVAILPEKTTFNVDNVRICKILGAGLLQSDVLSGMIFKREVEGDITSAQKAKIAIYSCPIDITQTETKGTVLIKSADELLDFSRGEESLLEKQIKDIASTGVKVIVAGAKFGDMALHFLNKYEIMAVRLNSKFDLRRVAKTVNGTVLPRLTTPTAEELGYCDLVSVDEVGDTRVIKFYMESTESRISTVVIRGSTDNYMDDIERAIDDGVNTFKNSARDGRFIPGAGATEIELAQRLLQYADTLPGLEQYAVRKFAVALESIPRALAENTGSNATEVVNNIYKAHKEGNKNAGYDIESENNGVCDAKEKGIFDAFVLKQWGLKYAVGAAATILKPIDSKREEFRRYLERAGVMDALTKVLVSLYEEPDKPEDALEYMRKHLGQDGGEDELEAARARIAELEAENALLKGESAPAEG</sequence>
<dbReference type="Proteomes" id="UP001064048">
    <property type="component" value="Chromosome 16"/>
</dbReference>
<name>A0ACC0JCC0_CHOFU</name>
<accession>A0ACC0JCC0</accession>
<dbReference type="EMBL" id="CM046116">
    <property type="protein sequence ID" value="KAI8421793.1"/>
    <property type="molecule type" value="Genomic_DNA"/>
</dbReference>
<proteinExistence type="predicted"/>
<gene>
    <name evidence="1" type="ORF">MSG28_009753</name>
</gene>
<evidence type="ECO:0000313" key="1">
    <source>
        <dbReference type="EMBL" id="KAI8421793.1"/>
    </source>
</evidence>
<organism evidence="1 2">
    <name type="scientific">Choristoneura fumiferana</name>
    <name type="common">Spruce budworm moth</name>
    <name type="synonym">Archips fumiferana</name>
    <dbReference type="NCBI Taxonomy" id="7141"/>
    <lineage>
        <taxon>Eukaryota</taxon>
        <taxon>Metazoa</taxon>
        <taxon>Ecdysozoa</taxon>
        <taxon>Arthropoda</taxon>
        <taxon>Hexapoda</taxon>
        <taxon>Insecta</taxon>
        <taxon>Pterygota</taxon>
        <taxon>Neoptera</taxon>
        <taxon>Endopterygota</taxon>
        <taxon>Lepidoptera</taxon>
        <taxon>Glossata</taxon>
        <taxon>Ditrysia</taxon>
        <taxon>Tortricoidea</taxon>
        <taxon>Tortricidae</taxon>
        <taxon>Tortricinae</taxon>
        <taxon>Choristoneura</taxon>
    </lineage>
</organism>
<keyword evidence="2" id="KW-1185">Reference proteome</keyword>